<name>R4YNB8_OLEAN</name>
<dbReference type="HOGENOM" id="CLU_056319_1_0_6"/>
<accession>R4YNB8</accession>
<gene>
    <name evidence="1" type="ORF">OLEAN_C23400</name>
</gene>
<dbReference type="Proteomes" id="UP000032749">
    <property type="component" value="Chromosome"/>
</dbReference>
<dbReference type="STRING" id="698738.OLEAN_C23400"/>
<evidence type="ECO:0000313" key="1">
    <source>
        <dbReference type="EMBL" id="CCK76516.1"/>
    </source>
</evidence>
<sequence length="334" mass="39445">MRHFFLFTALLFVHQCWGIEERYLHTFEQQDGGGNEAIKINIVREKEQTKIPFIDYSHDWLKDYIDNVSYNVDGFFIDAFFSDDIIEDDVNGSRAKVSFFTRRKIGQPVDYKYGISVKLVLPNTDERFNLLLQSSDEDEGERESNPINTVDNVEYSTALRYVFQETERWKVNFDTGVRWGLNPDPFSRLRFRRYAYLDDFRIKATQNFFWSGNDGFGEETKVELNQPLNIDRLIRYSAGAEYLLNNEYFTLNYGMALYHELNSSEVLAYYYRAGGDTVDKVTFNNYGIGIRYRRKVYQNWMFVEVNPELETQSDSEYDITPIIMFSFEALIGIR</sequence>
<proteinExistence type="predicted"/>
<dbReference type="KEGG" id="oai:OLEAN_C23400"/>
<dbReference type="OrthoDB" id="9342527at2"/>
<keyword evidence="2" id="KW-1185">Reference proteome</keyword>
<reference evidence="1 2" key="1">
    <citation type="journal article" date="2013" name="Nat. Commun.">
        <title>Genome sequence and functional genomic analysis of the oil-degrading bacterium Oleispira antarctica.</title>
        <authorList>
            <person name="Kube M."/>
            <person name="Chernikova T.N."/>
            <person name="Al-Ramahi Y."/>
            <person name="Beloqui A."/>
            <person name="Lopez-Cortez N."/>
            <person name="Guazzaroni M.E."/>
            <person name="Heipieper H.J."/>
            <person name="Klages S."/>
            <person name="Kotsyurbenko O.R."/>
            <person name="Langer I."/>
            <person name="Nechitaylo T.Y."/>
            <person name="Lunsdorf H."/>
            <person name="Fernandez M."/>
            <person name="Juarez S."/>
            <person name="Ciordia S."/>
            <person name="Singer A."/>
            <person name="Kagan O."/>
            <person name="Egorova O."/>
            <person name="Petit P.A."/>
            <person name="Stogios P."/>
            <person name="Kim Y."/>
            <person name="Tchigvintsev A."/>
            <person name="Flick R."/>
            <person name="Denaro R."/>
            <person name="Genovese M."/>
            <person name="Albar J.P."/>
            <person name="Reva O.N."/>
            <person name="Martinez-Gomariz M."/>
            <person name="Tran H."/>
            <person name="Ferrer M."/>
            <person name="Savchenko A."/>
            <person name="Yakunin A.F."/>
            <person name="Yakimov M.M."/>
            <person name="Golyshina O.V."/>
            <person name="Reinhardt R."/>
            <person name="Golyshin P.N."/>
        </authorList>
    </citation>
    <scope>NUCLEOTIDE SEQUENCE [LARGE SCALE GENOMIC DNA]</scope>
</reference>
<dbReference type="AlphaFoldDB" id="R4YNB8"/>
<evidence type="ECO:0000313" key="2">
    <source>
        <dbReference type="Proteomes" id="UP000032749"/>
    </source>
</evidence>
<organism evidence="1 2">
    <name type="scientific">Oleispira antarctica RB-8</name>
    <dbReference type="NCBI Taxonomy" id="698738"/>
    <lineage>
        <taxon>Bacteria</taxon>
        <taxon>Pseudomonadati</taxon>
        <taxon>Pseudomonadota</taxon>
        <taxon>Gammaproteobacteria</taxon>
        <taxon>Oceanospirillales</taxon>
        <taxon>Oceanospirillaceae</taxon>
        <taxon>Oleispira</taxon>
    </lineage>
</organism>
<protein>
    <submittedName>
        <fullName evidence="1">Uncharacterized protein</fullName>
    </submittedName>
</protein>
<dbReference type="EMBL" id="FO203512">
    <property type="protein sequence ID" value="CCK76516.1"/>
    <property type="molecule type" value="Genomic_DNA"/>
</dbReference>